<name>A0A1E5IKB6_ENDTX</name>
<evidence type="ECO:0000256" key="2">
    <source>
        <dbReference type="HAMAP-Rule" id="MF_00003"/>
    </source>
</evidence>
<gene>
    <name evidence="2" type="primary">rbfA</name>
    <name evidence="3" type="ORF">ATZ36_03670</name>
</gene>
<comment type="caution">
    <text evidence="3">The sequence shown here is derived from an EMBL/GenBank/DDBJ whole genome shotgun (WGS) entry which is preliminary data.</text>
</comment>
<dbReference type="NCBIfam" id="TIGR00082">
    <property type="entry name" value="rbfA"/>
    <property type="match status" value="1"/>
</dbReference>
<keyword evidence="1 2" id="KW-0690">Ribosome biogenesis</keyword>
<dbReference type="AlphaFoldDB" id="A0A1E5IKB6"/>
<dbReference type="Proteomes" id="UP000095237">
    <property type="component" value="Unassembled WGS sequence"/>
</dbReference>
<sequence>MPLSYKRSVRVSELIQQTVSSIVREMKELDAGLVTVMGASLTDDLLSCRIYYSVLGSEGDKKKVVRVLKKNTKQVRHKLALHLNLRRTPTISFVYDDTNERATKVFDILQKIEEEKDKCIF</sequence>
<evidence type="ECO:0000313" key="3">
    <source>
        <dbReference type="EMBL" id="OEG70952.1"/>
    </source>
</evidence>
<dbReference type="GO" id="GO:0043024">
    <property type="term" value="F:ribosomal small subunit binding"/>
    <property type="evidence" value="ECO:0007669"/>
    <property type="project" value="TreeGrafter"/>
</dbReference>
<evidence type="ECO:0000256" key="1">
    <source>
        <dbReference type="ARBA" id="ARBA00022517"/>
    </source>
</evidence>
<keyword evidence="4" id="KW-1185">Reference proteome</keyword>
<dbReference type="PANTHER" id="PTHR33515:SF1">
    <property type="entry name" value="RIBOSOME-BINDING FACTOR A, CHLOROPLASTIC-RELATED"/>
    <property type="match status" value="1"/>
</dbReference>
<comment type="function">
    <text evidence="2">One of several proteins that assist in the late maturation steps of the functional core of the 30S ribosomal subunit. Associates with free 30S ribosomal subunits (but not with 30S subunits that are part of 70S ribosomes or polysomes). Required for efficient processing of 16S rRNA. May interact with the 5'-terminal helix region of 16S rRNA.</text>
</comment>
<dbReference type="InterPro" id="IPR015946">
    <property type="entry name" value="KH_dom-like_a/b"/>
</dbReference>
<dbReference type="InterPro" id="IPR023799">
    <property type="entry name" value="RbfA_dom_sf"/>
</dbReference>
<dbReference type="Gene3D" id="3.30.300.20">
    <property type="match status" value="1"/>
</dbReference>
<dbReference type="GO" id="GO:0005829">
    <property type="term" value="C:cytosol"/>
    <property type="evidence" value="ECO:0007669"/>
    <property type="project" value="TreeGrafter"/>
</dbReference>
<dbReference type="PROSITE" id="PS01319">
    <property type="entry name" value="RBFA"/>
    <property type="match status" value="1"/>
</dbReference>
<keyword evidence="2" id="KW-0963">Cytoplasm</keyword>
<dbReference type="Pfam" id="PF02033">
    <property type="entry name" value="RBFA"/>
    <property type="match status" value="1"/>
</dbReference>
<comment type="subunit">
    <text evidence="2">Monomer. Binds 30S ribosomal subunits, but not 50S ribosomal subunits or 70S ribosomes.</text>
</comment>
<comment type="subcellular location">
    <subcellularLocation>
        <location evidence="2">Cytoplasm</location>
    </subcellularLocation>
</comment>
<dbReference type="SUPFAM" id="SSF89919">
    <property type="entry name" value="Ribosome-binding factor A, RbfA"/>
    <property type="match status" value="1"/>
</dbReference>
<dbReference type="InterPro" id="IPR020053">
    <property type="entry name" value="Ribosome-bd_factorA_CS"/>
</dbReference>
<reference evidence="3 4" key="1">
    <citation type="submission" date="2015-11" db="EMBL/GenBank/DDBJ databases">
        <title>Evidence for parallel genomic evolution in an endosymbiosis of termite gut flagellates.</title>
        <authorList>
            <person name="Zheng H."/>
        </authorList>
    </citation>
    <scope>NUCLEOTIDE SEQUENCE [LARGE SCALE GENOMIC DNA]</scope>
    <source>
        <strain evidence="3 4">CET450</strain>
    </source>
</reference>
<organism evidence="3 4">
    <name type="scientific">Endomicrobium trichonymphae</name>
    <dbReference type="NCBI Taxonomy" id="1408204"/>
    <lineage>
        <taxon>Bacteria</taxon>
        <taxon>Pseudomonadati</taxon>
        <taxon>Elusimicrobiota</taxon>
        <taxon>Endomicrobiia</taxon>
        <taxon>Endomicrobiales</taxon>
        <taxon>Endomicrobiaceae</taxon>
        <taxon>Candidatus Endomicrobiellum</taxon>
    </lineage>
</organism>
<dbReference type="InterPro" id="IPR000238">
    <property type="entry name" value="RbfA"/>
</dbReference>
<dbReference type="HAMAP" id="MF_00003">
    <property type="entry name" value="RbfA"/>
    <property type="match status" value="1"/>
</dbReference>
<accession>A0A1E5IKB6</accession>
<dbReference type="EMBL" id="LNVX01000269">
    <property type="protein sequence ID" value="OEG70952.1"/>
    <property type="molecule type" value="Genomic_DNA"/>
</dbReference>
<proteinExistence type="inferred from homology"/>
<dbReference type="PANTHER" id="PTHR33515">
    <property type="entry name" value="RIBOSOME-BINDING FACTOR A, CHLOROPLASTIC-RELATED"/>
    <property type="match status" value="1"/>
</dbReference>
<dbReference type="GO" id="GO:0030490">
    <property type="term" value="P:maturation of SSU-rRNA"/>
    <property type="evidence" value="ECO:0007669"/>
    <property type="project" value="UniProtKB-UniRule"/>
</dbReference>
<protein>
    <recommendedName>
        <fullName evidence="2">Ribosome-binding factor A</fullName>
    </recommendedName>
</protein>
<evidence type="ECO:0000313" key="4">
    <source>
        <dbReference type="Proteomes" id="UP000095237"/>
    </source>
</evidence>
<comment type="similarity">
    <text evidence="2">Belongs to the RbfA family.</text>
</comment>